<keyword evidence="3 6" id="KW-0547">Nucleotide-binding</keyword>
<dbReference type="Proteomes" id="UP000825729">
    <property type="component" value="Unassembled WGS sequence"/>
</dbReference>
<dbReference type="InterPro" id="IPR046958">
    <property type="entry name" value="RBK1/2/STUNTED"/>
</dbReference>
<keyword evidence="2" id="KW-0808">Transferase</keyword>
<dbReference type="CDD" id="cd00293">
    <property type="entry name" value="USP-like"/>
    <property type="match status" value="1"/>
</dbReference>
<evidence type="ECO:0000313" key="10">
    <source>
        <dbReference type="Proteomes" id="UP000825729"/>
    </source>
</evidence>
<dbReference type="SMART" id="SM00220">
    <property type="entry name" value="S_TKc"/>
    <property type="match status" value="1"/>
</dbReference>
<organism evidence="9 10">
    <name type="scientific">Aristolochia fimbriata</name>
    <name type="common">White veined hardy Dutchman's pipe vine</name>
    <dbReference type="NCBI Taxonomy" id="158543"/>
    <lineage>
        <taxon>Eukaryota</taxon>
        <taxon>Viridiplantae</taxon>
        <taxon>Streptophyta</taxon>
        <taxon>Embryophyta</taxon>
        <taxon>Tracheophyta</taxon>
        <taxon>Spermatophyta</taxon>
        <taxon>Magnoliopsida</taxon>
        <taxon>Magnoliidae</taxon>
        <taxon>Piperales</taxon>
        <taxon>Aristolochiaceae</taxon>
        <taxon>Aristolochia</taxon>
    </lineage>
</organism>
<evidence type="ECO:0000256" key="7">
    <source>
        <dbReference type="SAM" id="MobiDB-lite"/>
    </source>
</evidence>
<protein>
    <recommendedName>
        <fullName evidence="8">Protein kinase domain-containing protein</fullName>
    </recommendedName>
</protein>
<proteinExistence type="predicted"/>
<dbReference type="AlphaFoldDB" id="A0AAV7E1F2"/>
<evidence type="ECO:0000259" key="8">
    <source>
        <dbReference type="PROSITE" id="PS50011"/>
    </source>
</evidence>
<reference evidence="9 10" key="1">
    <citation type="submission" date="2021-07" db="EMBL/GenBank/DDBJ databases">
        <title>The Aristolochia fimbriata genome: insights into angiosperm evolution, floral development and chemical biosynthesis.</title>
        <authorList>
            <person name="Jiao Y."/>
        </authorList>
    </citation>
    <scope>NUCLEOTIDE SEQUENCE [LARGE SCALE GENOMIC DNA]</scope>
    <source>
        <strain evidence="9">IBCAS-2021</strain>
        <tissue evidence="9">Leaf</tissue>
    </source>
</reference>
<dbReference type="FunFam" id="1.10.510.10:FF:000284">
    <property type="entry name" value="Putative receptor-like serine/threonine-protein kinase"/>
    <property type="match status" value="1"/>
</dbReference>
<dbReference type="InterPro" id="IPR000719">
    <property type="entry name" value="Prot_kinase_dom"/>
</dbReference>
<keyword evidence="5 6" id="KW-0067">ATP-binding</keyword>
<name>A0AAV7E1F2_ARIFI</name>
<dbReference type="Gene3D" id="1.10.510.10">
    <property type="entry name" value="Transferase(Phosphotransferase) domain 1"/>
    <property type="match status" value="1"/>
</dbReference>
<dbReference type="GO" id="GO:0004672">
    <property type="term" value="F:protein kinase activity"/>
    <property type="evidence" value="ECO:0007669"/>
    <property type="project" value="InterPro"/>
</dbReference>
<sequence length="709" mass="79074">MKSVKGASEMKHGGKSVLVAIRLDHTGHELLNWALVKVAEPGDRVLALHVVRVPDGSLREDYLSDLSPEKALDAYLAVYEGFCAIKKVDLIGQVSRGNSIRKAIILKAGACAATTIVLGFNRNSLGVTNSLFKVCARKLPQTTTLLGIQDGKVRFRSNGLKGESKSGFYSLLLPKRINSNHKEKPDLRASEGSPTESESAYEFVKKTSVDETETLSSLIGATVNEYEPSELADEDPFHRSREQPSKVSSYLSYLPRKLPETIPGWPLLRKATTAAVEALGDAQGRNLSVVQWVMNLPNRSAPTTPQSPPKNPKSRRFFKSDEGVYRDFSVVEQMKELENILERNNSYCRWFTHRELRSYTGQFSSENLIGVGGSSQVYKGSLQNGQSIAVKVSKSSKQAWKDFLLEVDIITSLHHETVVSLVGICVNDSDPISVYRLMSRGSLDENLHSDKSVLPWDVRYKVALRISKALSYLHCGCPRPVIHRDVKSSNILISENFEPVLSDFGLALWAPTTSAAATHSDVLGTFGYLAPEYFMYGKVSDKIDVYSFGVVLLELLSGRKPINTQSPKGRESLVMWATPILKKGDVQNLLDPNLGEEVDRDQMQRMITAASLCLRRKANLRPRMSQVLRVLEGDKNMKEWLESEANSHGRAEDQDEEEAFPNPGSNHRLDLSFLEGDDDMTSHSSIEQSNHHTFEYYLRRRCSRSSSFD</sequence>
<dbReference type="InterPro" id="IPR001245">
    <property type="entry name" value="Ser-Thr/Tyr_kinase_cat_dom"/>
</dbReference>
<feature type="region of interest" description="Disordered" evidence="7">
    <location>
        <begin position="643"/>
        <end position="687"/>
    </location>
</feature>
<dbReference type="InterPro" id="IPR017441">
    <property type="entry name" value="Protein_kinase_ATP_BS"/>
</dbReference>
<feature type="compositionally biased region" description="Basic and acidic residues" evidence="7">
    <location>
        <begin position="643"/>
        <end position="652"/>
    </location>
</feature>
<evidence type="ECO:0000256" key="1">
    <source>
        <dbReference type="ARBA" id="ARBA00022527"/>
    </source>
</evidence>
<feature type="domain" description="Protein kinase" evidence="8">
    <location>
        <begin position="363"/>
        <end position="641"/>
    </location>
</feature>
<gene>
    <name evidence="9" type="ORF">H6P81_018569</name>
</gene>
<keyword evidence="4" id="KW-0418">Kinase</keyword>
<dbReference type="FunFam" id="3.30.200.20:FF:000268">
    <property type="entry name" value="probable receptor-like serine/threonine-protein kinase At5g57670"/>
    <property type="match status" value="1"/>
</dbReference>
<dbReference type="Gene3D" id="3.30.200.20">
    <property type="entry name" value="Phosphorylase Kinase, domain 1"/>
    <property type="match status" value="1"/>
</dbReference>
<dbReference type="PROSITE" id="PS00108">
    <property type="entry name" value="PROTEIN_KINASE_ST"/>
    <property type="match status" value="1"/>
</dbReference>
<evidence type="ECO:0000256" key="5">
    <source>
        <dbReference type="ARBA" id="ARBA00022840"/>
    </source>
</evidence>
<dbReference type="EMBL" id="JAINDJ010000007">
    <property type="protein sequence ID" value="KAG9442715.1"/>
    <property type="molecule type" value="Genomic_DNA"/>
</dbReference>
<evidence type="ECO:0000256" key="6">
    <source>
        <dbReference type="PROSITE-ProRule" id="PRU10141"/>
    </source>
</evidence>
<dbReference type="PROSITE" id="PS50011">
    <property type="entry name" value="PROTEIN_KINASE_DOM"/>
    <property type="match status" value="1"/>
</dbReference>
<dbReference type="InterPro" id="IPR011009">
    <property type="entry name" value="Kinase-like_dom_sf"/>
</dbReference>
<accession>A0AAV7E1F2</accession>
<dbReference type="SUPFAM" id="SSF56112">
    <property type="entry name" value="Protein kinase-like (PK-like)"/>
    <property type="match status" value="1"/>
</dbReference>
<dbReference type="InterPro" id="IPR008271">
    <property type="entry name" value="Ser/Thr_kinase_AS"/>
</dbReference>
<dbReference type="PANTHER" id="PTHR47987">
    <property type="entry name" value="OS08G0249100 PROTEIN"/>
    <property type="match status" value="1"/>
</dbReference>
<feature type="binding site" evidence="6">
    <location>
        <position position="391"/>
    </location>
    <ligand>
        <name>ATP</name>
        <dbReference type="ChEBI" id="CHEBI:30616"/>
    </ligand>
</feature>
<comment type="caution">
    <text evidence="9">The sequence shown here is derived from an EMBL/GenBank/DDBJ whole genome shotgun (WGS) entry which is preliminary data.</text>
</comment>
<dbReference type="GO" id="GO:0005524">
    <property type="term" value="F:ATP binding"/>
    <property type="evidence" value="ECO:0007669"/>
    <property type="project" value="UniProtKB-UniRule"/>
</dbReference>
<evidence type="ECO:0000256" key="3">
    <source>
        <dbReference type="ARBA" id="ARBA00022741"/>
    </source>
</evidence>
<evidence type="ECO:0000313" key="9">
    <source>
        <dbReference type="EMBL" id="KAG9442715.1"/>
    </source>
</evidence>
<dbReference type="PROSITE" id="PS00107">
    <property type="entry name" value="PROTEIN_KINASE_ATP"/>
    <property type="match status" value="1"/>
</dbReference>
<dbReference type="Pfam" id="PF07714">
    <property type="entry name" value="PK_Tyr_Ser-Thr"/>
    <property type="match status" value="1"/>
</dbReference>
<dbReference type="PANTHER" id="PTHR47987:SF11">
    <property type="entry name" value="RECEPTOR-LIKE CYTOSOLIC SERINE_THREONINE-PROTEIN KINASE RBK1 ISOFORM X1"/>
    <property type="match status" value="1"/>
</dbReference>
<keyword evidence="10" id="KW-1185">Reference proteome</keyword>
<evidence type="ECO:0000256" key="2">
    <source>
        <dbReference type="ARBA" id="ARBA00022679"/>
    </source>
</evidence>
<keyword evidence="1" id="KW-0723">Serine/threonine-protein kinase</keyword>
<evidence type="ECO:0000256" key="4">
    <source>
        <dbReference type="ARBA" id="ARBA00022777"/>
    </source>
</evidence>